<accession>A0A815KPY3</accession>
<evidence type="ECO:0000313" key="1">
    <source>
        <dbReference type="EMBL" id="CAF1398511.1"/>
    </source>
</evidence>
<dbReference type="AlphaFoldDB" id="A0A815KPY3"/>
<protein>
    <submittedName>
        <fullName evidence="1">Uncharacterized protein</fullName>
    </submittedName>
</protein>
<dbReference type="OrthoDB" id="10056195at2759"/>
<dbReference type="Proteomes" id="UP000663882">
    <property type="component" value="Unassembled WGS sequence"/>
</dbReference>
<proteinExistence type="predicted"/>
<sequence>MTFKKLDSDGTPVKRWLKQGASPSTFICILCKTDELSCGNKDWQSIERYMNNKKHRDNLKLITENSTFIIRNEPAVTQHHQGSSSSTVPMVTLTRQNKNISFTNQVTCAEALWAINAARHGYSYRALKRKLM</sequence>
<comment type="caution">
    <text evidence="1">The sequence shown here is derived from an EMBL/GenBank/DDBJ whole genome shotgun (WGS) entry which is preliminary data.</text>
</comment>
<gene>
    <name evidence="1" type="ORF">RFH988_LOCUS34719</name>
</gene>
<evidence type="ECO:0000313" key="2">
    <source>
        <dbReference type="Proteomes" id="UP000663882"/>
    </source>
</evidence>
<name>A0A815KPY3_9BILA</name>
<organism evidence="1 2">
    <name type="scientific">Rotaria sordida</name>
    <dbReference type="NCBI Taxonomy" id="392033"/>
    <lineage>
        <taxon>Eukaryota</taxon>
        <taxon>Metazoa</taxon>
        <taxon>Spiralia</taxon>
        <taxon>Gnathifera</taxon>
        <taxon>Rotifera</taxon>
        <taxon>Eurotatoria</taxon>
        <taxon>Bdelloidea</taxon>
        <taxon>Philodinida</taxon>
        <taxon>Philodinidae</taxon>
        <taxon>Rotaria</taxon>
    </lineage>
</organism>
<dbReference type="EMBL" id="CAJNOO010004933">
    <property type="protein sequence ID" value="CAF1398511.1"/>
    <property type="molecule type" value="Genomic_DNA"/>
</dbReference>
<reference evidence="1" key="1">
    <citation type="submission" date="2021-02" db="EMBL/GenBank/DDBJ databases">
        <authorList>
            <person name="Nowell W R."/>
        </authorList>
    </citation>
    <scope>NUCLEOTIDE SEQUENCE</scope>
</reference>